<name>A0A5D2ETL8_GOSDA</name>
<accession>A0A5D2ETL8</accession>
<dbReference type="Proteomes" id="UP000323506">
    <property type="component" value="Chromosome A11"/>
</dbReference>
<dbReference type="AlphaFoldDB" id="A0A5D2ETL8"/>
<reference evidence="1 2" key="1">
    <citation type="submission" date="2019-06" db="EMBL/GenBank/DDBJ databases">
        <title>WGS assembly of Gossypium darwinii.</title>
        <authorList>
            <person name="Chen Z.J."/>
            <person name="Sreedasyam A."/>
            <person name="Ando A."/>
            <person name="Song Q."/>
            <person name="De L."/>
            <person name="Hulse-Kemp A."/>
            <person name="Ding M."/>
            <person name="Ye W."/>
            <person name="Kirkbride R."/>
            <person name="Jenkins J."/>
            <person name="Plott C."/>
            <person name="Lovell J."/>
            <person name="Lin Y.-M."/>
            <person name="Vaughn R."/>
            <person name="Liu B."/>
            <person name="Li W."/>
            <person name="Simpson S."/>
            <person name="Scheffler B."/>
            <person name="Saski C."/>
            <person name="Grover C."/>
            <person name="Hu G."/>
            <person name="Conover J."/>
            <person name="Carlson J."/>
            <person name="Shu S."/>
            <person name="Boston L."/>
            <person name="Williams M."/>
            <person name="Peterson D."/>
            <person name="Mcgee K."/>
            <person name="Jones D."/>
            <person name="Wendel J."/>
            <person name="Stelly D."/>
            <person name="Grimwood J."/>
            <person name="Schmutz J."/>
        </authorList>
    </citation>
    <scope>NUCLEOTIDE SEQUENCE [LARGE SCALE GENOMIC DNA]</scope>
    <source>
        <strain evidence="1">1808015.09</strain>
    </source>
</reference>
<sequence length="42" mass="4787">MFGPFLNLHWKSIDSGSVVGHHSCTEYEITFSNGSLLLYREN</sequence>
<organism evidence="1 2">
    <name type="scientific">Gossypium darwinii</name>
    <name type="common">Darwin's cotton</name>
    <name type="synonym">Gossypium barbadense var. darwinii</name>
    <dbReference type="NCBI Taxonomy" id="34276"/>
    <lineage>
        <taxon>Eukaryota</taxon>
        <taxon>Viridiplantae</taxon>
        <taxon>Streptophyta</taxon>
        <taxon>Embryophyta</taxon>
        <taxon>Tracheophyta</taxon>
        <taxon>Spermatophyta</taxon>
        <taxon>Magnoliopsida</taxon>
        <taxon>eudicotyledons</taxon>
        <taxon>Gunneridae</taxon>
        <taxon>Pentapetalae</taxon>
        <taxon>rosids</taxon>
        <taxon>malvids</taxon>
        <taxon>Malvales</taxon>
        <taxon>Malvaceae</taxon>
        <taxon>Malvoideae</taxon>
        <taxon>Gossypium</taxon>
    </lineage>
</organism>
<evidence type="ECO:0000313" key="2">
    <source>
        <dbReference type="Proteomes" id="UP000323506"/>
    </source>
</evidence>
<protein>
    <submittedName>
        <fullName evidence="1">Uncharacterized protein</fullName>
    </submittedName>
</protein>
<gene>
    <name evidence="1" type="ORF">ES288_A11G380200v1</name>
</gene>
<dbReference type="EMBL" id="CM017698">
    <property type="protein sequence ID" value="TYG96780.1"/>
    <property type="molecule type" value="Genomic_DNA"/>
</dbReference>
<proteinExistence type="predicted"/>
<keyword evidence="2" id="KW-1185">Reference proteome</keyword>
<evidence type="ECO:0000313" key="1">
    <source>
        <dbReference type="EMBL" id="TYG96780.1"/>
    </source>
</evidence>